<accession>A0A1G2KWI2</accession>
<evidence type="ECO:0000256" key="1">
    <source>
        <dbReference type="SAM" id="Phobius"/>
    </source>
</evidence>
<evidence type="ECO:0000313" key="3">
    <source>
        <dbReference type="Proteomes" id="UP000178510"/>
    </source>
</evidence>
<gene>
    <name evidence="2" type="ORF">A3J58_00765</name>
</gene>
<dbReference type="STRING" id="1802274.A3J58_00765"/>
<evidence type="ECO:0000313" key="2">
    <source>
        <dbReference type="EMBL" id="OHA03786.1"/>
    </source>
</evidence>
<reference evidence="2 3" key="1">
    <citation type="journal article" date="2016" name="Nat. Commun.">
        <title>Thousands of microbial genomes shed light on interconnected biogeochemical processes in an aquifer system.</title>
        <authorList>
            <person name="Anantharaman K."/>
            <person name="Brown C.T."/>
            <person name="Hug L.A."/>
            <person name="Sharon I."/>
            <person name="Castelle C.J."/>
            <person name="Probst A.J."/>
            <person name="Thomas B.C."/>
            <person name="Singh A."/>
            <person name="Wilkins M.J."/>
            <person name="Karaoz U."/>
            <person name="Brodie E.L."/>
            <person name="Williams K.H."/>
            <person name="Hubbard S.S."/>
            <person name="Banfield J.F."/>
        </authorList>
    </citation>
    <scope>NUCLEOTIDE SEQUENCE [LARGE SCALE GENOMIC DNA]</scope>
</reference>
<evidence type="ECO:0008006" key="4">
    <source>
        <dbReference type="Google" id="ProtNLM"/>
    </source>
</evidence>
<dbReference type="AlphaFoldDB" id="A0A1G2KWI2"/>
<feature type="transmembrane region" description="Helical" evidence="1">
    <location>
        <begin position="27"/>
        <end position="52"/>
    </location>
</feature>
<sequence length="464" mass="47325">MQNDNEKLKTARHFSFFIFRFTFQRGYAALTTVLLVLGASLAVIGGLTFFSFQETAVNRLFVKSVDARAIAEAGIEDALWRVLSGMTIASGETLDVGKGATVVTVSSLGNTRTIRSAGSRDSLKQAITTFVDIPSSGTGFNFGVQVGDGGVTLGTNAAISGGVFSNGDITGAGASSAITGDAYAAWTSSIADVAISGNAQANLIDNVTVGGYASSTTKLDDVVVGRDAHADELDDTTVNQDAYYNVIDATSIVLGSGITPAAAPANLAPLAMPISSAMLEDWKADASCGGCTVISGDYTVSGLQNLGPAKITGNLTVSNNAHLIVSGTLWVVGDVDFGANCNISLSAGYGSTSGVIVVSGTVSVGNNCVFSGSGNPGSFLMILDEKDAPAATVITVGNGASGAVYYVANGRIIFNNNSSAHAVTAYGLDLNNNTAVAYESGLASVLFSSGPSGSYDILYWKETE</sequence>
<name>A0A1G2KWI2_9BACT</name>
<keyword evidence="1" id="KW-1133">Transmembrane helix</keyword>
<protein>
    <recommendedName>
        <fullName evidence="4">Type 4 fimbrial biogenesis protein PilX N-terminal domain-containing protein</fullName>
    </recommendedName>
</protein>
<organism evidence="2 3">
    <name type="scientific">Candidatus Sungbacteria bacterium RIFCSPHIGHO2_02_FULL_52_23</name>
    <dbReference type="NCBI Taxonomy" id="1802274"/>
    <lineage>
        <taxon>Bacteria</taxon>
        <taxon>Candidatus Sungiibacteriota</taxon>
    </lineage>
</organism>
<keyword evidence="1" id="KW-0812">Transmembrane</keyword>
<comment type="caution">
    <text evidence="2">The sequence shown here is derived from an EMBL/GenBank/DDBJ whole genome shotgun (WGS) entry which is preliminary data.</text>
</comment>
<keyword evidence="1" id="KW-0472">Membrane</keyword>
<dbReference type="EMBL" id="MHQM01000020">
    <property type="protein sequence ID" value="OHA03786.1"/>
    <property type="molecule type" value="Genomic_DNA"/>
</dbReference>
<dbReference type="Proteomes" id="UP000178510">
    <property type="component" value="Unassembled WGS sequence"/>
</dbReference>
<proteinExistence type="predicted"/>